<dbReference type="RefSeq" id="WP_184508270.1">
    <property type="nucleotide sequence ID" value="NZ_JACHBT010000025.1"/>
</dbReference>
<proteinExistence type="predicted"/>
<dbReference type="Proteomes" id="UP000522313">
    <property type="component" value="Unassembled WGS sequence"/>
</dbReference>
<reference evidence="2 3" key="1">
    <citation type="submission" date="2020-08" db="EMBL/GenBank/DDBJ databases">
        <title>The Agave Microbiome: Exploring the role of microbial communities in plant adaptations to desert environments.</title>
        <authorList>
            <person name="Partida-Martinez L.P."/>
        </authorList>
    </citation>
    <scope>NUCLEOTIDE SEQUENCE [LARGE SCALE GENOMIC DNA]</scope>
    <source>
        <strain evidence="2 3">AS3.13</strain>
    </source>
</reference>
<dbReference type="AlphaFoldDB" id="A0A7X0JF65"/>
<comment type="caution">
    <text evidence="2">The sequence shown here is derived from an EMBL/GenBank/DDBJ whole genome shotgun (WGS) entry which is preliminary data.</text>
</comment>
<name>A0A7X0JF65_9SPHN</name>
<keyword evidence="1" id="KW-0732">Signal</keyword>
<protein>
    <submittedName>
        <fullName evidence="2">Uncharacterized protein</fullName>
    </submittedName>
</protein>
<accession>A0A7X0JF65</accession>
<feature type="signal peptide" evidence="1">
    <location>
        <begin position="1"/>
        <end position="29"/>
    </location>
</feature>
<gene>
    <name evidence="2" type="ORF">F4693_003521</name>
</gene>
<evidence type="ECO:0000256" key="1">
    <source>
        <dbReference type="SAM" id="SignalP"/>
    </source>
</evidence>
<sequence>MEGTSVPALRRLLVAALCAVGTATSPANAKARAPASPEEIVAGVRSCVVSVGPAGLDQARLAADGWSKASISSKDGKPVESPLIVYGKGRLMMVSTTPAPGTSQLCTVMADIGSVSAFPGIQAAMANAYGAPFKDDGKGEQFFAAPDHRYIDLASTGNNDRPSIRAAVVYVSRESK</sequence>
<evidence type="ECO:0000313" key="2">
    <source>
        <dbReference type="EMBL" id="MBB6506518.1"/>
    </source>
</evidence>
<reference evidence="2 3" key="2">
    <citation type="submission" date="2020-08" db="EMBL/GenBank/DDBJ databases">
        <authorList>
            <person name="Partida-Martinez L."/>
            <person name="Huntemann M."/>
            <person name="Clum A."/>
            <person name="Wang J."/>
            <person name="Palaniappan K."/>
            <person name="Ritter S."/>
            <person name="Chen I.-M."/>
            <person name="Stamatis D."/>
            <person name="Reddy T."/>
            <person name="O'Malley R."/>
            <person name="Daum C."/>
            <person name="Shapiro N."/>
            <person name="Ivanova N."/>
            <person name="Kyrpides N."/>
            <person name="Woyke T."/>
        </authorList>
    </citation>
    <scope>NUCLEOTIDE SEQUENCE [LARGE SCALE GENOMIC DNA]</scope>
    <source>
        <strain evidence="2 3">AS3.13</strain>
    </source>
</reference>
<dbReference type="EMBL" id="JACHBT010000025">
    <property type="protein sequence ID" value="MBB6506518.1"/>
    <property type="molecule type" value="Genomic_DNA"/>
</dbReference>
<organism evidence="2 3">
    <name type="scientific">Sphingomonas endophytica</name>
    <dbReference type="NCBI Taxonomy" id="869719"/>
    <lineage>
        <taxon>Bacteria</taxon>
        <taxon>Pseudomonadati</taxon>
        <taxon>Pseudomonadota</taxon>
        <taxon>Alphaproteobacteria</taxon>
        <taxon>Sphingomonadales</taxon>
        <taxon>Sphingomonadaceae</taxon>
        <taxon>Sphingomonas</taxon>
    </lineage>
</organism>
<feature type="chain" id="PRO_5030759185" evidence="1">
    <location>
        <begin position="30"/>
        <end position="176"/>
    </location>
</feature>
<evidence type="ECO:0000313" key="3">
    <source>
        <dbReference type="Proteomes" id="UP000522313"/>
    </source>
</evidence>